<dbReference type="PANTHER" id="PTHR43327:SF10">
    <property type="entry name" value="STOMATIN-LIKE PROTEIN 2, MITOCHONDRIAL"/>
    <property type="match status" value="1"/>
</dbReference>
<evidence type="ECO:0000256" key="1">
    <source>
        <dbReference type="SAM" id="Phobius"/>
    </source>
</evidence>
<evidence type="ECO:0000313" key="3">
    <source>
        <dbReference type="EMBL" id="WDF83467.1"/>
    </source>
</evidence>
<dbReference type="PRINTS" id="PR00721">
    <property type="entry name" value="STOMATIN"/>
</dbReference>
<reference evidence="3 4" key="1">
    <citation type="submission" date="2023-02" db="EMBL/GenBank/DDBJ databases">
        <title>Genome sequence of Lacticaseibacillus sp. KACC 23028.</title>
        <authorList>
            <person name="Kim S."/>
            <person name="Heo J."/>
            <person name="Kwon S.-W."/>
        </authorList>
    </citation>
    <scope>NUCLEOTIDE SEQUENCE [LARGE SCALE GENOMIC DNA]</scope>
    <source>
        <strain evidence="3 4">KACC 23028</strain>
    </source>
</reference>
<accession>A0ABY7WWY8</accession>
<dbReference type="Pfam" id="PF01145">
    <property type="entry name" value="Band_7"/>
    <property type="match status" value="1"/>
</dbReference>
<dbReference type="InterPro" id="IPR001107">
    <property type="entry name" value="Band_7"/>
</dbReference>
<evidence type="ECO:0000259" key="2">
    <source>
        <dbReference type="SMART" id="SM00244"/>
    </source>
</evidence>
<sequence length="314" mass="34512">MEILSSFVWLIVAIIVIIVLFIILSRCLAIIHTGEVGIVERLGKYTQTLQPGLHVVAPFIYRITQVVNMKQIPLKVEEQEVITKDNVVVRISETIKYHITDVHAYVYENKDSVLSMIQDTRANLRGIIGNMDLNDVLNGTEAINSTLFTQIAETTAGYGLNVDRVNIDSIQVDQTIQESMNKLLRASREKEANIMEAEGHKQAAIAKAEGEKQATILEAEANKQTQILEAQGRAESQRLVAESIKDQIKSINTGLVDNGDLYLQYRNVEALSDLAKGDSNTVILPSSAVDSLGSIPAVGALLKKGADTKKTTDK</sequence>
<dbReference type="SMART" id="SM00244">
    <property type="entry name" value="PHB"/>
    <property type="match status" value="1"/>
</dbReference>
<evidence type="ECO:0000313" key="4">
    <source>
        <dbReference type="Proteomes" id="UP001220377"/>
    </source>
</evidence>
<dbReference type="SUPFAM" id="SSF117892">
    <property type="entry name" value="Band 7/SPFH domain"/>
    <property type="match status" value="1"/>
</dbReference>
<dbReference type="EMBL" id="CP117884">
    <property type="protein sequence ID" value="WDF83467.1"/>
    <property type="molecule type" value="Genomic_DNA"/>
</dbReference>
<dbReference type="Gene3D" id="3.30.479.30">
    <property type="entry name" value="Band 7 domain"/>
    <property type="match status" value="1"/>
</dbReference>
<keyword evidence="1" id="KW-0812">Transmembrane</keyword>
<dbReference type="RefSeq" id="WP_274261656.1">
    <property type="nucleotide sequence ID" value="NZ_CP117884.1"/>
</dbReference>
<dbReference type="InterPro" id="IPR001972">
    <property type="entry name" value="Stomatin_HflK_fam"/>
</dbReference>
<name>A0ABY7WWY8_9LACO</name>
<keyword evidence="1" id="KW-1133">Transmembrane helix</keyword>
<feature type="domain" description="Band 7" evidence="2">
    <location>
        <begin position="26"/>
        <end position="184"/>
    </location>
</feature>
<proteinExistence type="predicted"/>
<dbReference type="Proteomes" id="UP001220377">
    <property type="component" value="Chromosome"/>
</dbReference>
<dbReference type="PANTHER" id="PTHR43327">
    <property type="entry name" value="STOMATIN-LIKE PROTEIN 2, MITOCHONDRIAL"/>
    <property type="match status" value="1"/>
</dbReference>
<dbReference type="InterPro" id="IPR036013">
    <property type="entry name" value="Band_7/SPFH_dom_sf"/>
</dbReference>
<protein>
    <submittedName>
        <fullName evidence="3">SPFH/Band 7/PHB domain protein</fullName>
    </submittedName>
</protein>
<dbReference type="InterPro" id="IPR050710">
    <property type="entry name" value="Band7/mec-2_domain"/>
</dbReference>
<feature type="transmembrane region" description="Helical" evidence="1">
    <location>
        <begin position="6"/>
        <end position="24"/>
    </location>
</feature>
<organism evidence="3 4">
    <name type="scientific">Lacticaseibacillus pabuli</name>
    <dbReference type="NCBI Taxonomy" id="3025672"/>
    <lineage>
        <taxon>Bacteria</taxon>
        <taxon>Bacillati</taxon>
        <taxon>Bacillota</taxon>
        <taxon>Bacilli</taxon>
        <taxon>Lactobacillales</taxon>
        <taxon>Lactobacillaceae</taxon>
        <taxon>Lacticaseibacillus</taxon>
    </lineage>
</organism>
<gene>
    <name evidence="3" type="ORF">PQ472_04315</name>
</gene>
<keyword evidence="1" id="KW-0472">Membrane</keyword>
<keyword evidence="4" id="KW-1185">Reference proteome</keyword>